<organism evidence="1 2">
    <name type="scientific">Nocardia cyriacigeorgica</name>
    <dbReference type="NCBI Taxonomy" id="135487"/>
    <lineage>
        <taxon>Bacteria</taxon>
        <taxon>Bacillati</taxon>
        <taxon>Actinomycetota</taxon>
        <taxon>Actinomycetes</taxon>
        <taxon>Mycobacteriales</taxon>
        <taxon>Nocardiaceae</taxon>
        <taxon>Nocardia</taxon>
    </lineage>
</organism>
<dbReference type="AlphaFoldDB" id="A0A4U8WFM5"/>
<name>A0A4U8WFM5_9NOCA</name>
<sequence length="99" mass="10792">MFESMDELEASVRRRLYRMRDLADDMASVRASETAPDGSMTVEVDGNGSLVNLQFTTAISELTPSEFEQRLVATAAAAARAAFARRAEIVVSFNEEVSG</sequence>
<dbReference type="EMBL" id="LR215973">
    <property type="protein sequence ID" value="VFB01348.1"/>
    <property type="molecule type" value="Genomic_DNA"/>
</dbReference>
<proteinExistence type="predicted"/>
<gene>
    <name evidence="1" type="ORF">NCTC10797_05166</name>
</gene>
<dbReference type="Proteomes" id="UP000290439">
    <property type="component" value="Chromosome"/>
</dbReference>
<evidence type="ECO:0000313" key="2">
    <source>
        <dbReference type="Proteomes" id="UP000290439"/>
    </source>
</evidence>
<evidence type="ECO:0008006" key="3">
    <source>
        <dbReference type="Google" id="ProtNLM"/>
    </source>
</evidence>
<dbReference type="InterPro" id="IPR036894">
    <property type="entry name" value="YbaB-like_sf"/>
</dbReference>
<dbReference type="Gene3D" id="3.30.1310.10">
    <property type="entry name" value="Nucleoid-associated protein YbaB-like domain"/>
    <property type="match status" value="1"/>
</dbReference>
<accession>A0A4U8WFM5</accession>
<reference evidence="1 2" key="1">
    <citation type="submission" date="2019-02" db="EMBL/GenBank/DDBJ databases">
        <authorList>
            <consortium name="Pathogen Informatics"/>
        </authorList>
    </citation>
    <scope>NUCLEOTIDE SEQUENCE [LARGE SCALE GENOMIC DNA]</scope>
    <source>
        <strain evidence="1 2">3012STDY6756504</strain>
    </source>
</reference>
<dbReference type="InterPro" id="IPR004401">
    <property type="entry name" value="YbaB/EbfC"/>
</dbReference>
<dbReference type="GO" id="GO:0003677">
    <property type="term" value="F:DNA binding"/>
    <property type="evidence" value="ECO:0007669"/>
    <property type="project" value="InterPro"/>
</dbReference>
<evidence type="ECO:0000313" key="1">
    <source>
        <dbReference type="EMBL" id="VFB01348.1"/>
    </source>
</evidence>
<protein>
    <recommendedName>
        <fullName evidence="3">YbaB/EbfC family nucleoid-associated protein</fullName>
    </recommendedName>
</protein>
<dbReference type="Pfam" id="PF02575">
    <property type="entry name" value="YbaB_DNA_bd"/>
    <property type="match status" value="1"/>
</dbReference>